<evidence type="ECO:0000259" key="1">
    <source>
        <dbReference type="Pfam" id="PF07566"/>
    </source>
</evidence>
<dbReference type="AlphaFoldDB" id="A0A6G8S205"/>
<dbReference type="Pfam" id="PF07566">
    <property type="entry name" value="DUF1543"/>
    <property type="match status" value="2"/>
</dbReference>
<gene>
    <name evidence="2" type="ORF">G8D99_02765</name>
</gene>
<accession>A0A6G8S205</accession>
<dbReference type="InterPro" id="IPR011440">
    <property type="entry name" value="DUF1543"/>
</dbReference>
<dbReference type="Gene3D" id="3.10.20.10">
    <property type="match status" value="2"/>
</dbReference>
<dbReference type="KEGG" id="alj:G8D99_02765"/>
<dbReference type="EMBL" id="CP049916">
    <property type="protein sequence ID" value="QIO08048.1"/>
    <property type="molecule type" value="Genomic_DNA"/>
</dbReference>
<evidence type="ECO:0000313" key="2">
    <source>
        <dbReference type="EMBL" id="QIO08048.1"/>
    </source>
</evidence>
<proteinExistence type="predicted"/>
<dbReference type="RefSeq" id="WP_166322417.1">
    <property type="nucleotide sequence ID" value="NZ_CP049916.1"/>
</dbReference>
<organism evidence="2 3">
    <name type="scientific">Acinetobacter lanii</name>
    <dbReference type="NCBI Taxonomy" id="2715163"/>
    <lineage>
        <taxon>Bacteria</taxon>
        <taxon>Pseudomonadati</taxon>
        <taxon>Pseudomonadota</taxon>
        <taxon>Gammaproteobacteria</taxon>
        <taxon>Moraxellales</taxon>
        <taxon>Moraxellaceae</taxon>
        <taxon>Acinetobacter</taxon>
    </lineage>
</organism>
<sequence>MSNLYMVMLGGRHKNAFTEVHDVVMAVGSSLEDVYPQLKQAWFAESKGLHIDAWSEIHGVSHEGQHYQIQFSNTQPRPSDLKLYLINLGGYHPDQFGELHRYSLVVAENPAMAKRYSKAQFAEQWQKQHVDAVIDVDDCFEIDQIQGRYVYLVEADYQPTYWENCYIVLS</sequence>
<feature type="domain" description="DUF1543" evidence="1">
    <location>
        <begin position="17"/>
        <end position="68"/>
    </location>
</feature>
<keyword evidence="3" id="KW-1185">Reference proteome</keyword>
<name>A0A6G8S205_9GAMM</name>
<dbReference type="Proteomes" id="UP000501939">
    <property type="component" value="Chromosome"/>
</dbReference>
<evidence type="ECO:0000313" key="3">
    <source>
        <dbReference type="Proteomes" id="UP000501939"/>
    </source>
</evidence>
<feature type="domain" description="DUF1543" evidence="1">
    <location>
        <begin position="98"/>
        <end position="143"/>
    </location>
</feature>
<reference evidence="2 3" key="1">
    <citation type="submission" date="2020-03" db="EMBL/GenBank/DDBJ databases">
        <authorList>
            <person name="Zhu W."/>
        </authorList>
    </citation>
    <scope>NUCLEOTIDE SEQUENCE [LARGE SCALE GENOMIC DNA]</scope>
    <source>
        <strain evidence="2 3">185</strain>
    </source>
</reference>
<protein>
    <submittedName>
        <fullName evidence="2">DUF1543 domain-containing protein</fullName>
    </submittedName>
</protein>